<dbReference type="EMBL" id="SLVV01000016">
    <property type="protein sequence ID" value="TCN19771.1"/>
    <property type="molecule type" value="Genomic_DNA"/>
</dbReference>
<dbReference type="AlphaFoldDB" id="A0A4R2B0D3"/>
<reference evidence="1 2" key="1">
    <citation type="journal article" date="2015" name="Stand. Genomic Sci.">
        <title>Genomic Encyclopedia of Bacterial and Archaeal Type Strains, Phase III: the genomes of soil and plant-associated and newly described type strains.</title>
        <authorList>
            <person name="Whitman W.B."/>
            <person name="Woyke T."/>
            <person name="Klenk H.P."/>
            <person name="Zhou Y."/>
            <person name="Lilburn T.G."/>
            <person name="Beck B.J."/>
            <person name="De Vos P."/>
            <person name="Vandamme P."/>
            <person name="Eisen J.A."/>
            <person name="Garrity G."/>
            <person name="Hugenholtz P."/>
            <person name="Kyrpides N.C."/>
        </authorList>
    </citation>
    <scope>NUCLEOTIDE SEQUENCE [LARGE SCALE GENOMIC DNA]</scope>
    <source>
        <strain evidence="1 2">CV53</strain>
    </source>
</reference>
<protein>
    <submittedName>
        <fullName evidence="1">Uncharacterized protein</fullName>
    </submittedName>
</protein>
<name>A0A4R2B0D3_9BACI</name>
<gene>
    <name evidence="1" type="ORF">EV146_11676</name>
</gene>
<comment type="caution">
    <text evidence="1">The sequence shown here is derived from an EMBL/GenBank/DDBJ whole genome shotgun (WGS) entry which is preliminary data.</text>
</comment>
<keyword evidence="2" id="KW-1185">Reference proteome</keyword>
<accession>A0A4R2B0D3</accession>
<evidence type="ECO:0000313" key="1">
    <source>
        <dbReference type="EMBL" id="TCN19771.1"/>
    </source>
</evidence>
<organism evidence="1 2">
    <name type="scientific">Mesobacillus foraminis</name>
    <dbReference type="NCBI Taxonomy" id="279826"/>
    <lineage>
        <taxon>Bacteria</taxon>
        <taxon>Bacillati</taxon>
        <taxon>Bacillota</taxon>
        <taxon>Bacilli</taxon>
        <taxon>Bacillales</taxon>
        <taxon>Bacillaceae</taxon>
        <taxon>Mesobacillus</taxon>
    </lineage>
</organism>
<dbReference type="Proteomes" id="UP000295689">
    <property type="component" value="Unassembled WGS sequence"/>
</dbReference>
<sequence length="71" mass="8070">MLLHYYDVKVSKMEYGISLGNPYYGFVENMNSLITQVGIIMNRLAEIAKEYLGEHVSELTGGTFDEILNHV</sequence>
<dbReference type="Gene3D" id="3.90.70.10">
    <property type="entry name" value="Cysteine proteinases"/>
    <property type="match status" value="1"/>
</dbReference>
<proteinExistence type="predicted"/>
<evidence type="ECO:0000313" key="2">
    <source>
        <dbReference type="Proteomes" id="UP000295689"/>
    </source>
</evidence>